<accession>A0ABZ0YN01</accession>
<evidence type="ECO:0000313" key="3">
    <source>
        <dbReference type="Proteomes" id="UP001324794"/>
    </source>
</evidence>
<keyword evidence="1" id="KW-0732">Signal</keyword>
<dbReference type="Pfam" id="PF16868">
    <property type="entry name" value="NMT1_3"/>
    <property type="match status" value="1"/>
</dbReference>
<evidence type="ECO:0000313" key="2">
    <source>
        <dbReference type="EMBL" id="WQH13515.1"/>
    </source>
</evidence>
<dbReference type="SUPFAM" id="SSF53850">
    <property type="entry name" value="Periplasmic binding protein-like II"/>
    <property type="match status" value="1"/>
</dbReference>
<dbReference type="EMBL" id="CP140255">
    <property type="protein sequence ID" value="WQH13515.1"/>
    <property type="molecule type" value="Genomic_DNA"/>
</dbReference>
<gene>
    <name evidence="2" type="ORF">SR894_02985</name>
</gene>
<evidence type="ECO:0000256" key="1">
    <source>
        <dbReference type="SAM" id="SignalP"/>
    </source>
</evidence>
<keyword evidence="3" id="KW-1185">Reference proteome</keyword>
<name>A0ABZ0YN01_9GAMM</name>
<feature type="signal peptide" evidence="1">
    <location>
        <begin position="1"/>
        <end position="25"/>
    </location>
</feature>
<sequence length="323" mass="34252">MKTLRSLYATAAAASMLAVALPASAQQLSIATGGTGGVYYPIGGGFAEMINNHIEGAQATAEVTGASVENMGLIMRGDADLALALADTVYQAYTGTDDFEGRQVENIRALASVYPNAVQLVTLAESDIESIADLAGKRVSVGAPGSGTELNARALLEANGISYSDFTPQRLNFNETADAIRDGDIDAGFWSVGPPTSSILNLAATRDIRLIGLSDEEVANAREEEEVFAPYKLAAGMYDGMDEAVQTLGIPNVLVVNSDMDEELAYQLTQLLFENTDELIAVHPAANDTTIEFTMESTPVPLHPGALRYFEEVGAEIPDRLRP</sequence>
<dbReference type="RefSeq" id="WP_133730801.1">
    <property type="nucleotide sequence ID" value="NZ_CP140255.1"/>
</dbReference>
<dbReference type="InterPro" id="IPR011852">
    <property type="entry name" value="TRAP_TAXI"/>
</dbReference>
<reference evidence="2 3" key="1">
    <citation type="submission" date="2023-11" db="EMBL/GenBank/DDBJ databases">
        <title>MicrobeMod: A computational toolkit for identifying prokaryotic methylation and restriction-modification with nanopore sequencing.</title>
        <authorList>
            <person name="Crits-Christoph A."/>
            <person name="Kang S.C."/>
            <person name="Lee H."/>
            <person name="Ostrov N."/>
        </authorList>
    </citation>
    <scope>NUCLEOTIDE SEQUENCE [LARGE SCALE GENOMIC DNA]</scope>
    <source>
        <strain evidence="2 3">ATCC BAA-805</strain>
    </source>
</reference>
<protein>
    <submittedName>
        <fullName evidence="2">TAXI family TRAP transporter solute-binding subunit</fullName>
    </submittedName>
</protein>
<dbReference type="CDD" id="cd13567">
    <property type="entry name" value="PBP2_TtGluBP"/>
    <property type="match status" value="1"/>
</dbReference>
<proteinExistence type="predicted"/>
<organism evidence="2 3">
    <name type="scientific">Vreelandella neptunia</name>
    <dbReference type="NCBI Taxonomy" id="115551"/>
    <lineage>
        <taxon>Bacteria</taxon>
        <taxon>Pseudomonadati</taxon>
        <taxon>Pseudomonadota</taxon>
        <taxon>Gammaproteobacteria</taxon>
        <taxon>Oceanospirillales</taxon>
        <taxon>Halomonadaceae</taxon>
        <taxon>Vreelandella</taxon>
    </lineage>
</organism>
<feature type="chain" id="PRO_5045820255" evidence="1">
    <location>
        <begin position="26"/>
        <end position="323"/>
    </location>
</feature>
<dbReference type="Proteomes" id="UP001324794">
    <property type="component" value="Chromosome"/>
</dbReference>
<dbReference type="PANTHER" id="PTHR42941">
    <property type="entry name" value="SLL1037 PROTEIN"/>
    <property type="match status" value="1"/>
</dbReference>
<dbReference type="Gene3D" id="3.40.190.10">
    <property type="entry name" value="Periplasmic binding protein-like II"/>
    <property type="match status" value="2"/>
</dbReference>
<dbReference type="PANTHER" id="PTHR42941:SF1">
    <property type="entry name" value="SLL1037 PROTEIN"/>
    <property type="match status" value="1"/>
</dbReference>
<dbReference type="NCBIfam" id="TIGR02122">
    <property type="entry name" value="TRAP_TAXI"/>
    <property type="match status" value="1"/>
</dbReference>